<organism evidence="2">
    <name type="scientific">Eucalyptus grandis</name>
    <name type="common">Flooded gum</name>
    <dbReference type="NCBI Taxonomy" id="71139"/>
    <lineage>
        <taxon>Eukaryota</taxon>
        <taxon>Viridiplantae</taxon>
        <taxon>Streptophyta</taxon>
        <taxon>Embryophyta</taxon>
        <taxon>Tracheophyta</taxon>
        <taxon>Spermatophyta</taxon>
        <taxon>Magnoliopsida</taxon>
        <taxon>eudicotyledons</taxon>
        <taxon>Gunneridae</taxon>
        <taxon>Pentapetalae</taxon>
        <taxon>rosids</taxon>
        <taxon>malvids</taxon>
        <taxon>Myrtales</taxon>
        <taxon>Myrtaceae</taxon>
        <taxon>Myrtoideae</taxon>
        <taxon>Eucalypteae</taxon>
        <taxon>Eucalyptus</taxon>
    </lineage>
</organism>
<evidence type="ECO:0008006" key="3">
    <source>
        <dbReference type="Google" id="ProtNLM"/>
    </source>
</evidence>
<feature type="signal peptide" evidence="1">
    <location>
        <begin position="1"/>
        <end position="21"/>
    </location>
</feature>
<protein>
    <recommendedName>
        <fullName evidence="3">Secreted protein</fullName>
    </recommendedName>
</protein>
<proteinExistence type="predicted"/>
<evidence type="ECO:0000256" key="1">
    <source>
        <dbReference type="SAM" id="SignalP"/>
    </source>
</evidence>
<feature type="chain" id="PRO_5001569457" description="Secreted protein" evidence="1">
    <location>
        <begin position="22"/>
        <end position="79"/>
    </location>
</feature>
<sequence>MRAVLEQIFLLTLREWSLVNAESCTSPWAFNFTKASVFAKPICKAEPLCMLHCGRRPKHHVKRFLISDVQLLSPIRCCS</sequence>
<gene>
    <name evidence="2" type="ORF">EUGRSUZ_E03573</name>
</gene>
<reference evidence="2" key="1">
    <citation type="submission" date="2013-07" db="EMBL/GenBank/DDBJ databases">
        <title>The genome of Eucalyptus grandis.</title>
        <authorList>
            <person name="Schmutz J."/>
            <person name="Hayes R."/>
            <person name="Myburg A."/>
            <person name="Tuskan G."/>
            <person name="Grattapaglia D."/>
            <person name="Rokhsar D.S."/>
        </authorList>
    </citation>
    <scope>NUCLEOTIDE SEQUENCE</scope>
    <source>
        <tissue evidence="2">Leaf extractions</tissue>
    </source>
</reference>
<dbReference type="InParanoid" id="A0A059C8Q2"/>
<dbReference type="AlphaFoldDB" id="A0A059C8Q2"/>
<evidence type="ECO:0000313" key="2">
    <source>
        <dbReference type="EMBL" id="KCW74838.1"/>
    </source>
</evidence>
<accession>A0A059C8Q2</accession>
<dbReference type="EMBL" id="KK198757">
    <property type="protein sequence ID" value="KCW74838.1"/>
    <property type="molecule type" value="Genomic_DNA"/>
</dbReference>
<dbReference type="Gramene" id="KCW74838">
    <property type="protein sequence ID" value="KCW74838"/>
    <property type="gene ID" value="EUGRSUZ_E03573"/>
</dbReference>
<keyword evidence="1" id="KW-0732">Signal</keyword>
<name>A0A059C8Q2_EUCGR</name>